<proteinExistence type="predicted"/>
<reference evidence="2" key="1">
    <citation type="journal article" date="2022" name="Genome Biol. Evol.">
        <title>A New Gene Family Diagnostic for Intracellular Biomineralization of Amorphous Ca Carbonates by Cyanobacteria.</title>
        <authorList>
            <person name="Benzerara K."/>
            <person name="Duprat E."/>
            <person name="Bitard-Feildel T."/>
            <person name="Caumes G."/>
            <person name="Cassier-Chauvat C."/>
            <person name="Chauvat F."/>
            <person name="Dezi M."/>
            <person name="Diop S.I."/>
            <person name="Gaschignard G."/>
            <person name="Gorgen S."/>
            <person name="Gugger M."/>
            <person name="Lopez-Garcia P."/>
            <person name="Millet M."/>
            <person name="Skouri-Panet F."/>
            <person name="Moreira D."/>
            <person name="Callebaut I."/>
        </authorList>
    </citation>
    <scope>NUCLEOTIDE SEQUENCE</scope>
    <source>
        <strain evidence="2">G9</strain>
    </source>
</reference>
<feature type="region of interest" description="Disordered" evidence="1">
    <location>
        <begin position="159"/>
        <end position="225"/>
    </location>
</feature>
<keyword evidence="3" id="KW-1185">Reference proteome</keyword>
<gene>
    <name evidence="2" type="ORF">L3556_05165</name>
</gene>
<sequence length="339" mass="37617">MFGIEPPDWAIAVGVVLRNGMDIESQKDLESKSLESLSDDLKSLSREELVELVLSQHVSSQQQTRNPRLGYFHLTPMVFHAPSEAEFSWPKPSPPQAVGLFLLLSLGIHGLLFFMAITTPTAQQDPDLHTLIPPTELIPSPTDVPELEPKPSALEQAIPAASPPQTDTGPIPGDSIPPLFSPPAPLAPESSTPETAEVEDTAEEWSFDLKKPEDETPKGPTEISGVPVSPDWFLLKQFQDLRAGSRVAEADWYGTTEGQFRDEILGILRISDQDFEAFWPAYQQQLKDQGFRIISEGRVGGALLYQLTPRDQSRRLYLSIEPLEGESEIVLAIWSQYPW</sequence>
<dbReference type="EMBL" id="JAKKUT010000002">
    <property type="protein sequence ID" value="MDG2990328.1"/>
    <property type="molecule type" value="Genomic_DNA"/>
</dbReference>
<reference evidence="2" key="2">
    <citation type="submission" date="2022-01" db="EMBL/GenBank/DDBJ databases">
        <authorList>
            <person name="Zivanovic Y."/>
            <person name="Moreira D."/>
            <person name="Lopez-Garcia P."/>
        </authorList>
    </citation>
    <scope>NUCLEOTIDE SEQUENCE</scope>
    <source>
        <strain evidence="2">G9</strain>
    </source>
</reference>
<dbReference type="Proteomes" id="UP001154265">
    <property type="component" value="Unassembled WGS sequence"/>
</dbReference>
<feature type="compositionally biased region" description="Basic and acidic residues" evidence="1">
    <location>
        <begin position="207"/>
        <end position="217"/>
    </location>
</feature>
<evidence type="ECO:0000313" key="3">
    <source>
        <dbReference type="Proteomes" id="UP001154265"/>
    </source>
</evidence>
<accession>A0ABT6EX50</accession>
<comment type="caution">
    <text evidence="2">The sequence shown here is derived from an EMBL/GenBank/DDBJ whole genome shotgun (WGS) entry which is preliminary data.</text>
</comment>
<protein>
    <submittedName>
        <fullName evidence="2">Uncharacterized protein</fullName>
    </submittedName>
</protein>
<evidence type="ECO:0000256" key="1">
    <source>
        <dbReference type="SAM" id="MobiDB-lite"/>
    </source>
</evidence>
<name>A0ABT6EX50_9SYNE</name>
<organism evidence="2 3">
    <name type="scientific">Candidatus Synechococcus calcipolaris G9</name>
    <dbReference type="NCBI Taxonomy" id="1497997"/>
    <lineage>
        <taxon>Bacteria</taxon>
        <taxon>Bacillati</taxon>
        <taxon>Cyanobacteriota</taxon>
        <taxon>Cyanophyceae</taxon>
        <taxon>Synechococcales</taxon>
        <taxon>Synechococcaceae</taxon>
        <taxon>Synechococcus</taxon>
    </lineage>
</organism>
<evidence type="ECO:0000313" key="2">
    <source>
        <dbReference type="EMBL" id="MDG2990328.1"/>
    </source>
</evidence>
<feature type="compositionally biased region" description="Acidic residues" evidence="1">
    <location>
        <begin position="196"/>
        <end position="206"/>
    </location>
</feature>
<dbReference type="RefSeq" id="WP_277866241.1">
    <property type="nucleotide sequence ID" value="NZ_JAKKUT010000002.1"/>
</dbReference>